<dbReference type="Proteomes" id="UP000271624">
    <property type="component" value="Unassembled WGS sequence"/>
</dbReference>
<dbReference type="RefSeq" id="WP_127082188.1">
    <property type="nucleotide sequence ID" value="NZ_RSCL01000008.1"/>
</dbReference>
<dbReference type="SUPFAM" id="SSF53067">
    <property type="entry name" value="Actin-like ATPase domain"/>
    <property type="match status" value="1"/>
</dbReference>
<dbReference type="Gene3D" id="3.30.420.40">
    <property type="match status" value="2"/>
</dbReference>
<evidence type="ECO:0000313" key="1">
    <source>
        <dbReference type="EMBL" id="RUT05742.1"/>
    </source>
</evidence>
<gene>
    <name evidence="1" type="ORF">DSM106972_037490</name>
</gene>
<evidence type="ECO:0008006" key="3">
    <source>
        <dbReference type="Google" id="ProtNLM"/>
    </source>
</evidence>
<protein>
    <recommendedName>
        <fullName evidence="3">Actin-like protein N-terminal domain-containing protein</fullName>
    </recommendedName>
</protein>
<comment type="caution">
    <text evidence="1">The sequence shown here is derived from an EMBL/GenBank/DDBJ whole genome shotgun (WGS) entry which is preliminary data.</text>
</comment>
<accession>A0A433VI32</accession>
<reference evidence="1" key="1">
    <citation type="submission" date="2018-12" db="EMBL/GenBank/DDBJ databases">
        <authorList>
            <person name="Will S."/>
            <person name="Neumann-Schaal M."/>
            <person name="Henke P."/>
        </authorList>
    </citation>
    <scope>NUCLEOTIDE SEQUENCE</scope>
    <source>
        <strain evidence="1">PCC 7102</strain>
    </source>
</reference>
<proteinExistence type="predicted"/>
<reference evidence="1" key="2">
    <citation type="journal article" date="2019" name="Genome Biol. Evol.">
        <title>Day and night: Metabolic profiles and evolutionary relationships of six axenic non-marine cyanobacteria.</title>
        <authorList>
            <person name="Will S.E."/>
            <person name="Henke P."/>
            <person name="Boedeker C."/>
            <person name="Huang S."/>
            <person name="Brinkmann H."/>
            <person name="Rohde M."/>
            <person name="Jarek M."/>
            <person name="Friedl T."/>
            <person name="Seufert S."/>
            <person name="Schumacher M."/>
            <person name="Overmann J."/>
            <person name="Neumann-Schaal M."/>
            <person name="Petersen J."/>
        </authorList>
    </citation>
    <scope>NUCLEOTIDE SEQUENCE [LARGE SCALE GENOMIC DNA]</scope>
    <source>
        <strain evidence="1">PCC 7102</strain>
    </source>
</reference>
<name>A0A433VI32_9CYAN</name>
<organism evidence="1 2">
    <name type="scientific">Dulcicalothrix desertica PCC 7102</name>
    <dbReference type="NCBI Taxonomy" id="232991"/>
    <lineage>
        <taxon>Bacteria</taxon>
        <taxon>Bacillati</taxon>
        <taxon>Cyanobacteriota</taxon>
        <taxon>Cyanophyceae</taxon>
        <taxon>Nostocales</taxon>
        <taxon>Calotrichaceae</taxon>
        <taxon>Dulcicalothrix</taxon>
    </lineage>
</organism>
<dbReference type="CDD" id="cd10227">
    <property type="entry name" value="ASKHA_NBD_ParM-like"/>
    <property type="match status" value="1"/>
</dbReference>
<dbReference type="OrthoDB" id="526943at2"/>
<dbReference type="InterPro" id="IPR043129">
    <property type="entry name" value="ATPase_NBD"/>
</dbReference>
<sequence>MSNLYKHSQLIHLQTEQQTQKSGVQVAVDVGNRLIKYCTGEGIVKVFSSWHKDLEQWDTPKPDENSAIITYLRGDNSALVDNSWAVGTVAQDLGGMPTYESEKAFLAPKLVLAMIDPQPGVSHLTVNRLVCSLPNDLQADKVEVLIQGLIGNHHIIRNNQSLNIEVREVEVQPETLGAYKYALANRLFNYARVNGILDLGGKTGIGQLYTKNGTLIRESRVIVEGTYRLAQMIARHPALIAQDMTPSLSLIMDGIADGSLIYGTTGISFADRFPTYVSQWLSGIRNKLKISWASWLPELGEVLIIGGSAHLATSLQEQTEGRFKIADQPDISGVLGMLL</sequence>
<dbReference type="AlphaFoldDB" id="A0A433VI32"/>
<keyword evidence="2" id="KW-1185">Reference proteome</keyword>
<dbReference type="EMBL" id="RSCL01000008">
    <property type="protein sequence ID" value="RUT05742.1"/>
    <property type="molecule type" value="Genomic_DNA"/>
</dbReference>
<evidence type="ECO:0000313" key="2">
    <source>
        <dbReference type="Proteomes" id="UP000271624"/>
    </source>
</evidence>